<feature type="region of interest" description="Disordered" evidence="1">
    <location>
        <begin position="126"/>
        <end position="152"/>
    </location>
</feature>
<reference evidence="2" key="1">
    <citation type="submission" date="2023-07" db="EMBL/GenBank/DDBJ databases">
        <title>Chromosome-level genome assembly of Artemia franciscana.</title>
        <authorList>
            <person name="Jo E."/>
        </authorList>
    </citation>
    <scope>NUCLEOTIDE SEQUENCE</scope>
    <source>
        <tissue evidence="2">Whole body</tissue>
    </source>
</reference>
<feature type="region of interest" description="Disordered" evidence="1">
    <location>
        <begin position="1"/>
        <end position="26"/>
    </location>
</feature>
<keyword evidence="3" id="KW-1185">Reference proteome</keyword>
<comment type="caution">
    <text evidence="2">The sequence shown here is derived from an EMBL/GenBank/DDBJ whole genome shotgun (WGS) entry which is preliminary data.</text>
</comment>
<evidence type="ECO:0000313" key="2">
    <source>
        <dbReference type="EMBL" id="KAK2720706.1"/>
    </source>
</evidence>
<protein>
    <submittedName>
        <fullName evidence="2">Uncharacterized protein</fullName>
    </submittedName>
</protein>
<organism evidence="2 3">
    <name type="scientific">Artemia franciscana</name>
    <name type="common">Brine shrimp</name>
    <name type="synonym">Artemia sanfranciscana</name>
    <dbReference type="NCBI Taxonomy" id="6661"/>
    <lineage>
        <taxon>Eukaryota</taxon>
        <taxon>Metazoa</taxon>
        <taxon>Ecdysozoa</taxon>
        <taxon>Arthropoda</taxon>
        <taxon>Crustacea</taxon>
        <taxon>Branchiopoda</taxon>
        <taxon>Anostraca</taxon>
        <taxon>Artemiidae</taxon>
        <taxon>Artemia</taxon>
    </lineage>
</organism>
<dbReference type="Proteomes" id="UP001187531">
    <property type="component" value="Unassembled WGS sequence"/>
</dbReference>
<dbReference type="AlphaFoldDB" id="A0AA88IAI0"/>
<name>A0AA88IAI0_ARTSF</name>
<evidence type="ECO:0000256" key="1">
    <source>
        <dbReference type="SAM" id="MobiDB-lite"/>
    </source>
</evidence>
<accession>A0AA88IAI0</accession>
<gene>
    <name evidence="2" type="ORF">QYM36_004557</name>
</gene>
<proteinExistence type="predicted"/>
<sequence length="612" mass="69585">MSEEAQSAKEEQRNETENTNARNEAIFSTDLTNGYDPYLEFDHEIDQLLNAQSGNELNNGKDNFSNDNNMQVLSNMPTNILSNNHNGNNSTQQHITLPDNLQSTENLYISQAPPIRAMQANCSNIDYSGSMDRRNNAGAGHSNQHVGNHQDLRRDAMIDNPRSAINDRMNLTFAASMVHQPVLNNLRPAPFSSEFNEQHLGKTPVPIPKIEHSRNLLENVNFHNASANNHPYAIPQQNFPYNYPSSIPLYGNAERSRHKADHPSNNPYINFQPIHGYMNHQPVPPYTNSQLGPSNFTFPPDYYHYAKLQPDQTDFCQPVYQMIKDHKLTNEAHGYKNKQTVFGKNIEFEGNTVKRENSSSCQPDQAKDFNVQPMNEKWALFFTCKQCGYNQSSTKYQLGSLVEEGMETETPKINKKVTKPRTKRGKYIVALNSVQRTVEEEFVRVGSKEDGSSSDLTYFQDILPVVTAESSDSDADAEFDTTKILKPAITDQKLNSKAEDVQIIPDQISQMIPKKLHNFLVYLLEEEEPWDNPETRSRDIFQVLNKRGSEVSYDTIRRLLATAVDKIRTETTVDSVYVPPGIIRDDDSLNQFMHDNLDFLWCPLDGTSTHIT</sequence>
<evidence type="ECO:0000313" key="3">
    <source>
        <dbReference type="Proteomes" id="UP001187531"/>
    </source>
</evidence>
<feature type="compositionally biased region" description="Basic and acidic residues" evidence="1">
    <location>
        <begin position="1"/>
        <end position="16"/>
    </location>
</feature>
<dbReference type="EMBL" id="JAVRJZ010000007">
    <property type="protein sequence ID" value="KAK2720706.1"/>
    <property type="molecule type" value="Genomic_DNA"/>
</dbReference>